<feature type="transmembrane region" description="Helical" evidence="1">
    <location>
        <begin position="191"/>
        <end position="215"/>
    </location>
</feature>
<evidence type="ECO:0000313" key="2">
    <source>
        <dbReference type="EMBL" id="MFC6887110.1"/>
    </source>
</evidence>
<dbReference type="NCBIfam" id="NF041646">
    <property type="entry name" value="VC0807_fam"/>
    <property type="match status" value="1"/>
</dbReference>
<name>A0ABW2D1B7_9ACTN</name>
<gene>
    <name evidence="2" type="ORF">ACFQKB_45630</name>
</gene>
<dbReference type="EMBL" id="JBHSXS010000069">
    <property type="protein sequence ID" value="MFC6887110.1"/>
    <property type="molecule type" value="Genomic_DNA"/>
</dbReference>
<reference evidence="3" key="1">
    <citation type="journal article" date="2019" name="Int. J. Syst. Evol. Microbiol.">
        <title>The Global Catalogue of Microorganisms (GCM) 10K type strain sequencing project: providing services to taxonomists for standard genome sequencing and annotation.</title>
        <authorList>
            <consortium name="The Broad Institute Genomics Platform"/>
            <consortium name="The Broad Institute Genome Sequencing Center for Infectious Disease"/>
            <person name="Wu L."/>
            <person name="Ma J."/>
        </authorList>
    </citation>
    <scope>NUCLEOTIDE SEQUENCE [LARGE SCALE GENOMIC DNA]</scope>
    <source>
        <strain evidence="3">JCM 3369</strain>
    </source>
</reference>
<accession>A0ABW2D1B7</accession>
<evidence type="ECO:0000313" key="3">
    <source>
        <dbReference type="Proteomes" id="UP001596380"/>
    </source>
</evidence>
<sequence>MTTSQSDHTEAGAQRSMDQHHHAFELPRIPELLRHALPRFVEGVIAPVAVFYAAFALMGLNGGLAAAVAWVYGGLGWRLFRGHGISATLVLAALGVTARAGLAAFTHSAVIYFLQPTLGTLLVGMAFLASVPLRRPLAQKLATDMVPMPEAFLAHTRVRQFFLRISLLWSMVLFANVTLSLWMLFNQSIGMYLWVRTGAVAALGAAAVGVSVWGFKRCMRHVSRERAAVGALAA</sequence>
<keyword evidence="1" id="KW-0812">Transmembrane</keyword>
<keyword evidence="3" id="KW-1185">Reference proteome</keyword>
<organism evidence="2 3">
    <name type="scientific">Actinomadura yumaensis</name>
    <dbReference type="NCBI Taxonomy" id="111807"/>
    <lineage>
        <taxon>Bacteria</taxon>
        <taxon>Bacillati</taxon>
        <taxon>Actinomycetota</taxon>
        <taxon>Actinomycetes</taxon>
        <taxon>Streptosporangiales</taxon>
        <taxon>Thermomonosporaceae</taxon>
        <taxon>Actinomadura</taxon>
    </lineage>
</organism>
<proteinExistence type="predicted"/>
<keyword evidence="1" id="KW-1133">Transmembrane helix</keyword>
<comment type="caution">
    <text evidence="2">The sequence shown here is derived from an EMBL/GenBank/DDBJ whole genome shotgun (WGS) entry which is preliminary data.</text>
</comment>
<feature type="transmembrane region" description="Helical" evidence="1">
    <location>
        <begin position="161"/>
        <end position="185"/>
    </location>
</feature>
<dbReference type="Proteomes" id="UP001596380">
    <property type="component" value="Unassembled WGS sequence"/>
</dbReference>
<feature type="transmembrane region" description="Helical" evidence="1">
    <location>
        <begin position="84"/>
        <end position="105"/>
    </location>
</feature>
<dbReference type="RefSeq" id="WP_309240165.1">
    <property type="nucleotide sequence ID" value="NZ_JBHSXE010000001.1"/>
</dbReference>
<keyword evidence="1" id="KW-0472">Membrane</keyword>
<evidence type="ECO:0000256" key="1">
    <source>
        <dbReference type="SAM" id="Phobius"/>
    </source>
</evidence>
<protein>
    <submittedName>
        <fullName evidence="2">VC0807 family protein</fullName>
    </submittedName>
</protein>
<feature type="transmembrane region" description="Helical" evidence="1">
    <location>
        <begin position="111"/>
        <end position="131"/>
    </location>
</feature>
<feature type="transmembrane region" description="Helical" evidence="1">
    <location>
        <begin position="49"/>
        <end position="72"/>
    </location>
</feature>